<dbReference type="Proteomes" id="UP001549099">
    <property type="component" value="Unassembled WGS sequence"/>
</dbReference>
<dbReference type="PANTHER" id="PTHR43279:SF1">
    <property type="entry name" value="CATECHOL-2,3-DIOXYGENASE"/>
    <property type="match status" value="1"/>
</dbReference>
<feature type="domain" description="VOC" evidence="1">
    <location>
        <begin position="144"/>
        <end position="256"/>
    </location>
</feature>
<organism evidence="2 3">
    <name type="scientific">Bhargavaea ullalensis</name>
    <dbReference type="NCBI Taxonomy" id="1265685"/>
    <lineage>
        <taxon>Bacteria</taxon>
        <taxon>Bacillati</taxon>
        <taxon>Bacillota</taxon>
        <taxon>Bacilli</taxon>
        <taxon>Bacillales</taxon>
        <taxon>Caryophanaceae</taxon>
        <taxon>Bhargavaea</taxon>
    </lineage>
</organism>
<dbReference type="SUPFAM" id="SSF54593">
    <property type="entry name" value="Glyoxalase/Bleomycin resistance protein/Dihydroxybiphenyl dioxygenase"/>
    <property type="match status" value="2"/>
</dbReference>
<dbReference type="CDD" id="cd16359">
    <property type="entry name" value="VOC_BsCatE_like_C"/>
    <property type="match status" value="1"/>
</dbReference>
<dbReference type="PROSITE" id="PS51819">
    <property type="entry name" value="VOC"/>
    <property type="match status" value="2"/>
</dbReference>
<evidence type="ECO:0000259" key="1">
    <source>
        <dbReference type="PROSITE" id="PS51819"/>
    </source>
</evidence>
<feature type="domain" description="VOC" evidence="1">
    <location>
        <begin position="1"/>
        <end position="103"/>
    </location>
</feature>
<dbReference type="EMBL" id="JBEPLW010000008">
    <property type="protein sequence ID" value="MET3575463.1"/>
    <property type="molecule type" value="Genomic_DNA"/>
</dbReference>
<dbReference type="Pfam" id="PF00903">
    <property type="entry name" value="Glyoxalase"/>
    <property type="match status" value="2"/>
</dbReference>
<dbReference type="InterPro" id="IPR029068">
    <property type="entry name" value="Glyas_Bleomycin-R_OHBP_Dase"/>
</dbReference>
<accession>A0ABV2GB30</accession>
<dbReference type="InterPro" id="IPR004360">
    <property type="entry name" value="Glyas_Fos-R_dOase_dom"/>
</dbReference>
<proteinExistence type="predicted"/>
<keyword evidence="2" id="KW-0560">Oxidoreductase</keyword>
<dbReference type="EC" id="1.13.11.2" evidence="2"/>
<keyword evidence="3" id="KW-1185">Reference proteome</keyword>
<sequence>MTTFYREIIGLEILDKKDGRVELAAGGKTPLLVLRTSETVHPKHPRRTGLYHFALLLPSRADLGTAVRHLSRHGIPIGAADHLVSEAVYLEDPEGNGIEIYRDLPPDQWKWDGAEVRMATEPLDLPAVLAAADAKWEGMPPDTVMGHIHLHVSDLEEARRFYGDGLGFKVVSHYPQALFMSDSGYHHHIGLNTWNGKGVLPQGPDSAGLAAFTVVFPNDTTRSAAAGRLRSLGWEPSGAGDRMTVSDPSGNRILLA</sequence>
<dbReference type="Gene3D" id="3.10.180.10">
    <property type="entry name" value="2,3-Dihydroxybiphenyl 1,2-Dioxygenase, domain 1"/>
    <property type="match status" value="2"/>
</dbReference>
<evidence type="ECO:0000313" key="3">
    <source>
        <dbReference type="Proteomes" id="UP001549099"/>
    </source>
</evidence>
<comment type="caution">
    <text evidence="2">The sequence shown here is derived from an EMBL/GenBank/DDBJ whole genome shotgun (WGS) entry which is preliminary data.</text>
</comment>
<reference evidence="2 3" key="1">
    <citation type="submission" date="2024-06" db="EMBL/GenBank/DDBJ databases">
        <title>Genomic Encyclopedia of Type Strains, Phase IV (KMG-IV): sequencing the most valuable type-strain genomes for metagenomic binning, comparative biology and taxonomic classification.</title>
        <authorList>
            <person name="Goeker M."/>
        </authorList>
    </citation>
    <scope>NUCLEOTIDE SEQUENCE [LARGE SCALE GENOMIC DNA]</scope>
    <source>
        <strain evidence="2 3">DSM 26128</strain>
    </source>
</reference>
<dbReference type="GO" id="GO:0018577">
    <property type="term" value="F:catechol 2,3-dioxygenase activity"/>
    <property type="evidence" value="ECO:0007669"/>
    <property type="project" value="UniProtKB-EC"/>
</dbReference>
<protein>
    <submittedName>
        <fullName evidence="2">Catechol 2,3-dioxygenase</fullName>
        <ecNumber evidence="2">1.13.11.2</ecNumber>
    </submittedName>
</protein>
<gene>
    <name evidence="2" type="ORF">ABID49_001368</name>
</gene>
<evidence type="ECO:0000313" key="2">
    <source>
        <dbReference type="EMBL" id="MET3575463.1"/>
    </source>
</evidence>
<dbReference type="PANTHER" id="PTHR43279">
    <property type="entry name" value="CATECHOL-2,3-DIOXYGENASE"/>
    <property type="match status" value="1"/>
</dbReference>
<dbReference type="InterPro" id="IPR037523">
    <property type="entry name" value="VOC_core"/>
</dbReference>
<name>A0ABV2GB30_9BACL</name>